<keyword evidence="5" id="KW-0119">Carbohydrate metabolism</keyword>
<reference evidence="6 7" key="1">
    <citation type="submission" date="2018-06" db="EMBL/GenBank/DDBJ databases">
        <title>Nitrincola tibetense sp. nov., isolated from Lake XuguoCo on Tibetan Plateau.</title>
        <authorList>
            <person name="Xing P."/>
        </authorList>
    </citation>
    <scope>NUCLEOTIDE SEQUENCE [LARGE SCALE GENOMIC DNA]</scope>
    <source>
        <strain evidence="7">xg18</strain>
    </source>
</reference>
<evidence type="ECO:0000313" key="6">
    <source>
        <dbReference type="EMBL" id="RAU18784.1"/>
    </source>
</evidence>
<dbReference type="GO" id="GO:0005975">
    <property type="term" value="P:carbohydrate metabolic process"/>
    <property type="evidence" value="ECO:0007669"/>
    <property type="project" value="InterPro"/>
</dbReference>
<dbReference type="GO" id="GO:0046872">
    <property type="term" value="F:metal ion binding"/>
    <property type="evidence" value="ECO:0007669"/>
    <property type="project" value="UniProtKB-KW"/>
</dbReference>
<proteinExistence type="predicted"/>
<keyword evidence="4" id="KW-0460">Magnesium</keyword>
<comment type="cofactor">
    <cofactor evidence="1">
        <name>Mg(2+)</name>
        <dbReference type="ChEBI" id="CHEBI:18420"/>
    </cofactor>
</comment>
<keyword evidence="7" id="KW-1185">Reference proteome</keyword>
<dbReference type="SUPFAM" id="SSF88713">
    <property type="entry name" value="Glycoside hydrolase/deacetylase"/>
    <property type="match status" value="1"/>
</dbReference>
<dbReference type="InterPro" id="IPR006879">
    <property type="entry name" value="YdjC-like"/>
</dbReference>
<dbReference type="Pfam" id="PF04794">
    <property type="entry name" value="YdjC"/>
    <property type="match status" value="1"/>
</dbReference>
<dbReference type="EMBL" id="QKRX01000003">
    <property type="protein sequence ID" value="RAU18784.1"/>
    <property type="molecule type" value="Genomic_DNA"/>
</dbReference>
<keyword evidence="2" id="KW-0479">Metal-binding</keyword>
<dbReference type="RefSeq" id="WP_112158035.1">
    <property type="nucleotide sequence ID" value="NZ_QKRX01000003.1"/>
</dbReference>
<evidence type="ECO:0000256" key="2">
    <source>
        <dbReference type="ARBA" id="ARBA00022723"/>
    </source>
</evidence>
<dbReference type="PANTHER" id="PTHR31609">
    <property type="entry name" value="YDJC DEACETYLASE FAMILY MEMBER"/>
    <property type="match status" value="1"/>
</dbReference>
<accession>A0A364NP12</accession>
<protein>
    <submittedName>
        <fullName evidence="6">Cellobiose phosphorylase</fullName>
    </submittedName>
</protein>
<dbReference type="Gene3D" id="3.20.20.370">
    <property type="entry name" value="Glycoside hydrolase/deacetylase"/>
    <property type="match status" value="1"/>
</dbReference>
<dbReference type="InterPro" id="IPR011330">
    <property type="entry name" value="Glyco_hydro/deAcase_b/a-brl"/>
</dbReference>
<evidence type="ECO:0000313" key="7">
    <source>
        <dbReference type="Proteomes" id="UP000250744"/>
    </source>
</evidence>
<evidence type="ECO:0000256" key="4">
    <source>
        <dbReference type="ARBA" id="ARBA00022842"/>
    </source>
</evidence>
<dbReference type="GO" id="GO:0016787">
    <property type="term" value="F:hydrolase activity"/>
    <property type="evidence" value="ECO:0007669"/>
    <property type="project" value="UniProtKB-KW"/>
</dbReference>
<dbReference type="Proteomes" id="UP000250744">
    <property type="component" value="Unassembled WGS sequence"/>
</dbReference>
<organism evidence="6 7">
    <name type="scientific">Nitrincola tibetensis</name>
    <dbReference type="NCBI Taxonomy" id="2219697"/>
    <lineage>
        <taxon>Bacteria</taxon>
        <taxon>Pseudomonadati</taxon>
        <taxon>Pseudomonadota</taxon>
        <taxon>Gammaproteobacteria</taxon>
        <taxon>Oceanospirillales</taxon>
        <taxon>Oceanospirillaceae</taxon>
        <taxon>Nitrincola</taxon>
    </lineage>
</organism>
<gene>
    <name evidence="6" type="ORF">DN062_04685</name>
</gene>
<keyword evidence="3" id="KW-0378">Hydrolase</keyword>
<evidence type="ECO:0000256" key="5">
    <source>
        <dbReference type="ARBA" id="ARBA00023277"/>
    </source>
</evidence>
<dbReference type="CDD" id="cd10807">
    <property type="entry name" value="YdjC_like_3"/>
    <property type="match status" value="1"/>
</dbReference>
<name>A0A364NP12_9GAMM</name>
<dbReference type="PANTHER" id="PTHR31609:SF1">
    <property type="entry name" value="CARBOHYDRATE DEACETYLASE"/>
    <property type="match status" value="1"/>
</dbReference>
<evidence type="ECO:0000256" key="3">
    <source>
        <dbReference type="ARBA" id="ARBA00022801"/>
    </source>
</evidence>
<evidence type="ECO:0000256" key="1">
    <source>
        <dbReference type="ARBA" id="ARBA00001946"/>
    </source>
</evidence>
<comment type="caution">
    <text evidence="6">The sequence shown here is derived from an EMBL/GenBank/DDBJ whole genome shotgun (WGS) entry which is preliminary data.</text>
</comment>
<sequence length="267" mass="29677">MKSIVLCADDFGMSAEVSDGILDLVENTRLSAVSCMTSLPRWQSDAKRLTPFASSTAVGLHFNLTEFEHRIPLVRLMKQSMLSQLDLTWVREQFVYQCDQFEKAWGAPPDFIDGHQHVHVFRGIRDVVLDEIQKRYPQSTPWVRQVNPSIYGHDARLKAIILGVMSKGFSAAASERAIPLSKNFAGLYSLLPDADFPSLIEQWFQSVADGCVVMCHPGRAKANALGLALTRQKELSYLSGSEFDTLMSNLSILLATKPSLTPTTGQE</sequence>
<dbReference type="OrthoDB" id="5295855at2"/>
<dbReference type="AlphaFoldDB" id="A0A364NP12"/>
<dbReference type="GO" id="GO:0019213">
    <property type="term" value="F:deacetylase activity"/>
    <property type="evidence" value="ECO:0007669"/>
    <property type="project" value="TreeGrafter"/>
</dbReference>